<comment type="similarity">
    <text evidence="1 2">Belongs to the cytochrome P450 family.</text>
</comment>
<protein>
    <submittedName>
        <fullName evidence="3">Cytochrome P450</fullName>
    </submittedName>
</protein>
<reference evidence="3 4" key="1">
    <citation type="submission" date="2024-03" db="EMBL/GenBank/DDBJ databases">
        <title>Actinomycetospora sp. OC33-EN07, a novel actinomycete isolated from wild orchid (Aerides multiflora).</title>
        <authorList>
            <person name="Suriyachadkun C."/>
        </authorList>
    </citation>
    <scope>NUCLEOTIDE SEQUENCE [LARGE SCALE GENOMIC DNA]</scope>
    <source>
        <strain evidence="3 4">OC33-EN07</strain>
    </source>
</reference>
<evidence type="ECO:0000256" key="2">
    <source>
        <dbReference type="RuleBase" id="RU000461"/>
    </source>
</evidence>
<dbReference type="InterPro" id="IPR002397">
    <property type="entry name" value="Cyt_P450_B"/>
</dbReference>
<proteinExistence type="inferred from homology"/>
<dbReference type="SUPFAM" id="SSF48264">
    <property type="entry name" value="Cytochrome P450"/>
    <property type="match status" value="1"/>
</dbReference>
<comment type="caution">
    <text evidence="3">The sequence shown here is derived from an EMBL/GenBank/DDBJ whole genome shotgun (WGS) entry which is preliminary data.</text>
</comment>
<accession>A0ABU8M849</accession>
<keyword evidence="2" id="KW-0560">Oxidoreductase</keyword>
<dbReference type="PROSITE" id="PS00086">
    <property type="entry name" value="CYTOCHROME_P450"/>
    <property type="match status" value="1"/>
</dbReference>
<name>A0ABU8M849_9PSEU</name>
<dbReference type="RefSeq" id="WP_337704892.1">
    <property type="nucleotide sequence ID" value="NZ_JBBEGM010000009.1"/>
</dbReference>
<dbReference type="Proteomes" id="UP001369736">
    <property type="component" value="Unassembled WGS sequence"/>
</dbReference>
<keyword evidence="2" id="KW-0408">Iron</keyword>
<dbReference type="PRINTS" id="PR00359">
    <property type="entry name" value="BP450"/>
</dbReference>
<sequence length="418" mass="44997">MDLRRDVRLGTRLAVVRAGGLAMALAGDPVLRLLYRPWIDDPTAIQRQLREAAQPYASRAGVLVVATHAMCRDLVRDRRFMVRTRSGGSLGGAVEGERDPLLEPVDLSFLGMDPPEHTRLRRLVGTFFTPARVNGYEPLVVALSERLADEAAKQGRFDLVADVATPLPVAVIAEILGVPDADAGAFAQWGRAVAAGLGGVRSLRALHRLEIAIGELRALLGDLLEKRRHDPADDLISHLAAQDADAQETVSLAALLLLAGFETTSTLLSNAVAAMTEAREPWAQLSASPGRAADAVEESLRFDAPIQFTARTPHETLRLGDRDVAPDTVVMAMLGAAGRDPAVHADPDVFDLDRPTRGEHLAFSGGIHYCLGAPLARLEGRVALAALAARMPALHREDGAVRRRSLLLRSYQRLPVST</sequence>
<dbReference type="InterPro" id="IPR017972">
    <property type="entry name" value="Cyt_P450_CS"/>
</dbReference>
<keyword evidence="4" id="KW-1185">Reference proteome</keyword>
<dbReference type="CDD" id="cd20625">
    <property type="entry name" value="CYP164-like"/>
    <property type="match status" value="1"/>
</dbReference>
<dbReference type="InterPro" id="IPR036396">
    <property type="entry name" value="Cyt_P450_sf"/>
</dbReference>
<gene>
    <name evidence="3" type="ORF">WCD58_20330</name>
</gene>
<keyword evidence="2" id="KW-0479">Metal-binding</keyword>
<keyword evidence="2" id="KW-0349">Heme</keyword>
<evidence type="ECO:0000313" key="4">
    <source>
        <dbReference type="Proteomes" id="UP001369736"/>
    </source>
</evidence>
<dbReference type="InterPro" id="IPR001128">
    <property type="entry name" value="Cyt_P450"/>
</dbReference>
<dbReference type="PANTHER" id="PTHR46696">
    <property type="entry name" value="P450, PUTATIVE (EUROFUNG)-RELATED"/>
    <property type="match status" value="1"/>
</dbReference>
<organism evidence="3 4">
    <name type="scientific">Actinomycetospora flava</name>
    <dbReference type="NCBI Taxonomy" id="3129232"/>
    <lineage>
        <taxon>Bacteria</taxon>
        <taxon>Bacillati</taxon>
        <taxon>Actinomycetota</taxon>
        <taxon>Actinomycetes</taxon>
        <taxon>Pseudonocardiales</taxon>
        <taxon>Pseudonocardiaceae</taxon>
        <taxon>Actinomycetospora</taxon>
    </lineage>
</organism>
<dbReference type="PANTHER" id="PTHR46696:SF1">
    <property type="entry name" value="CYTOCHROME P450 YJIB-RELATED"/>
    <property type="match status" value="1"/>
</dbReference>
<dbReference type="EMBL" id="JBBEGM010000009">
    <property type="protein sequence ID" value="MEJ2863521.1"/>
    <property type="molecule type" value="Genomic_DNA"/>
</dbReference>
<dbReference type="Pfam" id="PF00067">
    <property type="entry name" value="p450"/>
    <property type="match status" value="1"/>
</dbReference>
<keyword evidence="2" id="KW-0503">Monooxygenase</keyword>
<evidence type="ECO:0000256" key="1">
    <source>
        <dbReference type="ARBA" id="ARBA00010617"/>
    </source>
</evidence>
<evidence type="ECO:0000313" key="3">
    <source>
        <dbReference type="EMBL" id="MEJ2863521.1"/>
    </source>
</evidence>
<dbReference type="Gene3D" id="1.10.630.10">
    <property type="entry name" value="Cytochrome P450"/>
    <property type="match status" value="1"/>
</dbReference>